<dbReference type="RefSeq" id="WP_073495662.1">
    <property type="nucleotide sequence ID" value="NZ_FRBI01000004.1"/>
</dbReference>
<dbReference type="PANTHER" id="PTHR35174:SF3">
    <property type="entry name" value="BLL7171 PROTEIN"/>
    <property type="match status" value="1"/>
</dbReference>
<dbReference type="OrthoDB" id="668782at2"/>
<dbReference type="SUPFAM" id="SSF54909">
    <property type="entry name" value="Dimeric alpha+beta barrel"/>
    <property type="match status" value="1"/>
</dbReference>
<evidence type="ECO:0000256" key="1">
    <source>
        <dbReference type="ARBA" id="ARBA00007689"/>
    </source>
</evidence>
<comment type="similarity">
    <text evidence="1">Belongs to the YciI family.</text>
</comment>
<dbReference type="EMBL" id="FRBI01000004">
    <property type="protein sequence ID" value="SHL41122.1"/>
    <property type="molecule type" value="Genomic_DNA"/>
</dbReference>
<reference evidence="3 4" key="1">
    <citation type="submission" date="2016-11" db="EMBL/GenBank/DDBJ databases">
        <authorList>
            <person name="Jaros S."/>
            <person name="Januszkiewicz K."/>
            <person name="Wedrychowicz H."/>
        </authorList>
    </citation>
    <scope>NUCLEOTIDE SEQUENCE [LARGE SCALE GENOMIC DNA]</scope>
    <source>
        <strain evidence="3 4">CGMCC 4.2025</strain>
    </source>
</reference>
<dbReference type="PANTHER" id="PTHR35174">
    <property type="entry name" value="BLL7171 PROTEIN-RELATED"/>
    <property type="match status" value="1"/>
</dbReference>
<evidence type="ECO:0000313" key="4">
    <source>
        <dbReference type="Proteomes" id="UP000184111"/>
    </source>
</evidence>
<dbReference type="STRING" id="310782.SAMN05216499_10473"/>
<evidence type="ECO:0000259" key="2">
    <source>
        <dbReference type="Pfam" id="PF03795"/>
    </source>
</evidence>
<dbReference type="InterPro" id="IPR005545">
    <property type="entry name" value="YCII"/>
</dbReference>
<feature type="domain" description="YCII-related" evidence="2">
    <location>
        <begin position="47"/>
        <end position="108"/>
    </location>
</feature>
<dbReference type="AlphaFoldDB" id="A0A1M7AEI4"/>
<keyword evidence="4" id="KW-1185">Reference proteome</keyword>
<accession>A0A1M7AEI4</accession>
<protein>
    <submittedName>
        <fullName evidence="3">Uncharacterized conserved protein</fullName>
    </submittedName>
</protein>
<sequence>MKYLLLICSETADGFPGATPEEMDATPWVEEMTRRGVRLDGNRTRAAEDATTVRVRNGAQLLTDGPYAETKEQMAGFDIIDCADLDEAIEIAAKHPVAKFGMVEVRPFWTE</sequence>
<gene>
    <name evidence="3" type="ORF">SAMN05216499_10473</name>
</gene>
<dbReference type="Gene3D" id="3.30.70.1060">
    <property type="entry name" value="Dimeric alpha+beta barrel"/>
    <property type="match status" value="1"/>
</dbReference>
<name>A0A1M7AEI4_9ACTN</name>
<proteinExistence type="inferred from homology"/>
<evidence type="ECO:0000313" key="3">
    <source>
        <dbReference type="EMBL" id="SHL41122.1"/>
    </source>
</evidence>
<dbReference type="Proteomes" id="UP000184111">
    <property type="component" value="Unassembled WGS sequence"/>
</dbReference>
<dbReference type="Pfam" id="PF03795">
    <property type="entry name" value="YCII"/>
    <property type="match status" value="1"/>
</dbReference>
<dbReference type="InterPro" id="IPR011008">
    <property type="entry name" value="Dimeric_a/b-barrel"/>
</dbReference>
<organism evidence="3 4">
    <name type="scientific">Actinacidiphila paucisporea</name>
    <dbReference type="NCBI Taxonomy" id="310782"/>
    <lineage>
        <taxon>Bacteria</taxon>
        <taxon>Bacillati</taxon>
        <taxon>Actinomycetota</taxon>
        <taxon>Actinomycetes</taxon>
        <taxon>Kitasatosporales</taxon>
        <taxon>Streptomycetaceae</taxon>
        <taxon>Actinacidiphila</taxon>
    </lineage>
</organism>